<dbReference type="InterPro" id="IPR025905">
    <property type="entry name" value="NVEALA"/>
</dbReference>
<protein>
    <recommendedName>
        <fullName evidence="3">NVEALA family protein</fullName>
    </recommendedName>
</protein>
<evidence type="ECO:0008006" key="3">
    <source>
        <dbReference type="Google" id="ProtNLM"/>
    </source>
</evidence>
<dbReference type="OrthoDB" id="797817at2"/>
<evidence type="ECO:0000313" key="2">
    <source>
        <dbReference type="Proteomes" id="UP000239711"/>
    </source>
</evidence>
<dbReference type="AlphaFoldDB" id="A0A2S9J002"/>
<dbReference type="Pfam" id="PF14055">
    <property type="entry name" value="NVEALA"/>
    <property type="match status" value="1"/>
</dbReference>
<dbReference type="EMBL" id="PVBQ01000017">
    <property type="protein sequence ID" value="PRD46116.1"/>
    <property type="molecule type" value="Genomic_DNA"/>
</dbReference>
<reference evidence="1 2" key="1">
    <citation type="submission" date="2018-02" db="EMBL/GenBank/DDBJ databases">
        <title>The draft genome of Sphingobacterium sp. 5JN-11.</title>
        <authorList>
            <person name="Liu L."/>
            <person name="Li L."/>
            <person name="Liang L."/>
            <person name="Zhang X."/>
            <person name="Wang T."/>
        </authorList>
    </citation>
    <scope>NUCLEOTIDE SEQUENCE [LARGE SCALE GENOMIC DNA]</scope>
    <source>
        <strain evidence="1 2">5JN-11</strain>
    </source>
</reference>
<dbReference type="RefSeq" id="WP_105718211.1">
    <property type="nucleotide sequence ID" value="NZ_PVBQ01000017.1"/>
</dbReference>
<proteinExistence type="predicted"/>
<evidence type="ECO:0000313" key="1">
    <source>
        <dbReference type="EMBL" id="PRD46116.1"/>
    </source>
</evidence>
<name>A0A2S9J002_9SPHI</name>
<keyword evidence="2" id="KW-1185">Reference proteome</keyword>
<accession>A0A2S9J002</accession>
<sequence>MKKYLTVLICCVAIGIGLNVHIQYVHDHPKKISIALTNIEALAQGETGNGNCRFFGSVDCPYSGDKVLYVE</sequence>
<dbReference type="Proteomes" id="UP000239711">
    <property type="component" value="Unassembled WGS sequence"/>
</dbReference>
<organism evidence="1 2">
    <name type="scientific">Sphingobacterium haloxyli</name>
    <dbReference type="NCBI Taxonomy" id="2100533"/>
    <lineage>
        <taxon>Bacteria</taxon>
        <taxon>Pseudomonadati</taxon>
        <taxon>Bacteroidota</taxon>
        <taxon>Sphingobacteriia</taxon>
        <taxon>Sphingobacteriales</taxon>
        <taxon>Sphingobacteriaceae</taxon>
        <taxon>Sphingobacterium</taxon>
    </lineage>
</organism>
<gene>
    <name evidence="1" type="ORF">C5745_16975</name>
</gene>
<comment type="caution">
    <text evidence="1">The sequence shown here is derived from an EMBL/GenBank/DDBJ whole genome shotgun (WGS) entry which is preliminary data.</text>
</comment>